<dbReference type="FunFam" id="3.30.70.2570:FF:000001">
    <property type="entry name" value="Translation factor GUF1, mitochondrial"/>
    <property type="match status" value="1"/>
</dbReference>
<feature type="binding site" evidence="12">
    <location>
        <begin position="160"/>
        <end position="163"/>
    </location>
    <ligand>
        <name>GTP</name>
        <dbReference type="ChEBI" id="CHEBI:37565"/>
    </ligand>
</feature>
<dbReference type="Pfam" id="PF00679">
    <property type="entry name" value="EFG_C"/>
    <property type="match status" value="1"/>
</dbReference>
<organism evidence="14 15">
    <name type="scientific">Mycolicibacterium rhodesiae</name>
    <name type="common">Mycobacterium rhodesiae</name>
    <dbReference type="NCBI Taxonomy" id="36814"/>
    <lineage>
        <taxon>Bacteria</taxon>
        <taxon>Bacillati</taxon>
        <taxon>Actinomycetota</taxon>
        <taxon>Actinomycetes</taxon>
        <taxon>Mycobacteriales</taxon>
        <taxon>Mycobacteriaceae</taxon>
        <taxon>Mycolicibacterium</taxon>
    </lineage>
</organism>
<evidence type="ECO:0000256" key="3">
    <source>
        <dbReference type="ARBA" id="ARBA00022741"/>
    </source>
</evidence>
<dbReference type="NCBIfam" id="TIGR00231">
    <property type="entry name" value="small_GTP"/>
    <property type="match status" value="1"/>
</dbReference>
<evidence type="ECO:0000256" key="11">
    <source>
        <dbReference type="ARBA" id="ARBA00066744"/>
    </source>
</evidence>
<dbReference type="PRINTS" id="PR00315">
    <property type="entry name" value="ELONGATNFCT"/>
</dbReference>
<dbReference type="Pfam" id="PF06421">
    <property type="entry name" value="LepA_C"/>
    <property type="match status" value="1"/>
</dbReference>
<dbReference type="SUPFAM" id="SSF50447">
    <property type="entry name" value="Translation proteins"/>
    <property type="match status" value="1"/>
</dbReference>
<dbReference type="NCBIfam" id="TIGR01393">
    <property type="entry name" value="lepA"/>
    <property type="match status" value="1"/>
</dbReference>
<comment type="similarity">
    <text evidence="1 12">Belongs to the TRAFAC class translation factor GTPase superfamily. Classic translation factor GTPase family. LepA subfamily.</text>
</comment>
<dbReference type="InterPro" id="IPR009000">
    <property type="entry name" value="Transl_B-barrel_sf"/>
</dbReference>
<dbReference type="PANTHER" id="PTHR43512">
    <property type="entry name" value="TRANSLATION FACTOR GUF1-RELATED"/>
    <property type="match status" value="1"/>
</dbReference>
<dbReference type="Gene3D" id="3.40.50.300">
    <property type="entry name" value="P-loop containing nucleotide triphosphate hydrolases"/>
    <property type="match status" value="1"/>
</dbReference>
<evidence type="ECO:0000256" key="8">
    <source>
        <dbReference type="ARBA" id="ARBA00050293"/>
    </source>
</evidence>
<dbReference type="PROSITE" id="PS00301">
    <property type="entry name" value="G_TR_1"/>
    <property type="match status" value="1"/>
</dbReference>
<dbReference type="FunFam" id="2.40.30.10:FF:000015">
    <property type="entry name" value="Translation factor GUF1, mitochondrial"/>
    <property type="match status" value="1"/>
</dbReference>
<keyword evidence="14" id="KW-0251">Elongation factor</keyword>
<feature type="domain" description="Tr-type G" evidence="13">
    <location>
        <begin position="32"/>
        <end position="213"/>
    </location>
</feature>
<evidence type="ECO:0000256" key="10">
    <source>
        <dbReference type="ARBA" id="ARBA00061052"/>
    </source>
</evidence>
<dbReference type="GO" id="GO:0003746">
    <property type="term" value="F:translation elongation factor activity"/>
    <property type="evidence" value="ECO:0007669"/>
    <property type="project" value="UniProtKB-UniRule"/>
</dbReference>
<dbReference type="Pfam" id="PF03144">
    <property type="entry name" value="GTP_EFTU_D2"/>
    <property type="match status" value="1"/>
</dbReference>
<comment type="caution">
    <text evidence="14">The sequence shown here is derived from an EMBL/GenBank/DDBJ whole genome shotgun (WGS) entry which is preliminary data.</text>
</comment>
<keyword evidence="4 12" id="KW-0378">Hydrolase</keyword>
<dbReference type="PANTHER" id="PTHR43512:SF4">
    <property type="entry name" value="TRANSLATION FACTOR GUF1 HOMOLOG, CHLOROPLASTIC"/>
    <property type="match status" value="1"/>
</dbReference>
<dbReference type="CDD" id="cd01890">
    <property type="entry name" value="LepA"/>
    <property type="match status" value="1"/>
</dbReference>
<dbReference type="InterPro" id="IPR000795">
    <property type="entry name" value="T_Tr_GTP-bd_dom"/>
</dbReference>
<dbReference type="FunFam" id="3.40.50.300:FF:000078">
    <property type="entry name" value="Elongation factor 4"/>
    <property type="match status" value="1"/>
</dbReference>
<dbReference type="InterPro" id="IPR035654">
    <property type="entry name" value="LepA_IV"/>
</dbReference>
<sequence length="636" mass="70379">MRWTDPRAPSNHHPSRRFPISSFADKTFTAPAQIRNFCIIAHIDHGKSTLADRMLGITGVVADRDMRAQYLDRMDIERERGITIKAQNVRLPWKVGDTDYVLHLIDTPGHVDFTYEVSRALEACEGAVLLVDAAQGIEAQTLANLYLALDRDLTIIPVLNKIDLPAADPDRYAAEIAHIIGCEPDDVLRVSGKTGEGVPELLDEVVRLIPAPVGDADAPARAMIFDSVYDIYRGVVTYVRVVDGKLNPRERIKMMSTGATHELLEVGIVSPEPKPSDGLGVGEVGYLITGVKDVRQSKVGDTVTTARHGATEALTGYREPKPMVYSGLYPVDGSDYPNLREALDKLQLNDAALTYEPETSVALGFGFRCGFLGLLHMEITRERLEREFDLDLISTSPNVVYRVIKDDGTELIVTNPSDWPEGKVREVYEPVVKCTLIAPSEFIGTIMELCQSRRGELGGMDYLSPERVELRYTMPLGEIIFDFFDALKSRTRGYASLDYEESGEQEAALVKVDILLQGEAVDAFSAIVHKDSAQAYGNKMTTKLKELIPRQQFEVPVQAAIGSKIIARENIRAIRKDVLAKCYGGDITRKRKLLEKQKEGKKRMKTIGRVDVPQEAFVAALSTDSAGDKSGDKAKK</sequence>
<proteinExistence type="inferred from homology"/>
<dbReference type="SUPFAM" id="SSF52540">
    <property type="entry name" value="P-loop containing nucleoside triphosphate hydrolases"/>
    <property type="match status" value="1"/>
</dbReference>
<comment type="catalytic activity">
    <reaction evidence="8 12">
        <text>GTP + H2O = GDP + phosphate + H(+)</text>
        <dbReference type="Rhea" id="RHEA:19669"/>
        <dbReference type="ChEBI" id="CHEBI:15377"/>
        <dbReference type="ChEBI" id="CHEBI:15378"/>
        <dbReference type="ChEBI" id="CHEBI:37565"/>
        <dbReference type="ChEBI" id="CHEBI:43474"/>
        <dbReference type="ChEBI" id="CHEBI:58189"/>
        <dbReference type="EC" id="3.6.5.n1"/>
    </reaction>
</comment>
<dbReference type="InterPro" id="IPR027417">
    <property type="entry name" value="P-loop_NTPase"/>
</dbReference>
<protein>
    <recommendedName>
        <fullName evidence="11 12">Elongation factor 4</fullName>
        <shortName evidence="12">EF-4</shortName>
        <ecNumber evidence="11 12">3.6.5.n1</ecNumber>
    </recommendedName>
    <alternativeName>
        <fullName evidence="12">Ribosomal back-translocase LepA</fullName>
    </alternativeName>
</protein>
<comment type="subcellular location">
    <subcellularLocation>
        <location evidence="12">Cell membrane</location>
        <topology evidence="12">Peripheral membrane protein</topology>
        <orientation evidence="12">Cytoplasmic side</orientation>
    </subcellularLocation>
</comment>
<keyword evidence="2 12" id="KW-1003">Cell membrane</keyword>
<dbReference type="CDD" id="cd03709">
    <property type="entry name" value="lepA_C"/>
    <property type="match status" value="1"/>
</dbReference>
<dbReference type="InterPro" id="IPR038363">
    <property type="entry name" value="LepA_C_sf"/>
</dbReference>
<keyword evidence="7 12" id="KW-0472">Membrane</keyword>
<keyword evidence="5 12" id="KW-0648">Protein biosynthesis</keyword>
<dbReference type="EMBL" id="MVIH01000012">
    <property type="protein sequence ID" value="ORB50013.1"/>
    <property type="molecule type" value="Genomic_DNA"/>
</dbReference>
<dbReference type="SMART" id="SM00838">
    <property type="entry name" value="EFG_C"/>
    <property type="match status" value="1"/>
</dbReference>
<dbReference type="CDD" id="cd03699">
    <property type="entry name" value="EF4_II"/>
    <property type="match status" value="1"/>
</dbReference>
<dbReference type="EC" id="3.6.5.n1" evidence="11 12"/>
<dbReference type="GO" id="GO:0003924">
    <property type="term" value="F:GTPase activity"/>
    <property type="evidence" value="ECO:0007669"/>
    <property type="project" value="UniProtKB-UniRule"/>
</dbReference>
<feature type="binding site" evidence="12">
    <location>
        <begin position="44"/>
        <end position="49"/>
    </location>
    <ligand>
        <name>GTP</name>
        <dbReference type="ChEBI" id="CHEBI:37565"/>
    </ligand>
</feature>
<dbReference type="HAMAP" id="MF_00071">
    <property type="entry name" value="LepA"/>
    <property type="match status" value="1"/>
</dbReference>
<dbReference type="InterPro" id="IPR031157">
    <property type="entry name" value="G_TR_CS"/>
</dbReference>
<dbReference type="InterPro" id="IPR004161">
    <property type="entry name" value="EFTu-like_2"/>
</dbReference>
<dbReference type="InterPro" id="IPR005225">
    <property type="entry name" value="Small_GTP-bd"/>
</dbReference>
<dbReference type="PROSITE" id="PS51722">
    <property type="entry name" value="G_TR_2"/>
    <property type="match status" value="1"/>
</dbReference>
<evidence type="ECO:0000256" key="2">
    <source>
        <dbReference type="ARBA" id="ARBA00022475"/>
    </source>
</evidence>
<dbReference type="RefSeq" id="WP_083121460.1">
    <property type="nucleotide sequence ID" value="NZ_JACKUO010000026.1"/>
</dbReference>
<dbReference type="GO" id="GO:0005525">
    <property type="term" value="F:GTP binding"/>
    <property type="evidence" value="ECO:0007669"/>
    <property type="project" value="UniProtKB-UniRule"/>
</dbReference>
<evidence type="ECO:0000313" key="15">
    <source>
        <dbReference type="Proteomes" id="UP000192534"/>
    </source>
</evidence>
<dbReference type="Gene3D" id="2.40.30.10">
    <property type="entry name" value="Translation factors"/>
    <property type="match status" value="1"/>
</dbReference>
<comment type="similarity">
    <text evidence="10">Belongs to the GTP-binding elongation factor family. LepA subfamily.</text>
</comment>
<evidence type="ECO:0000256" key="1">
    <source>
        <dbReference type="ARBA" id="ARBA00005454"/>
    </source>
</evidence>
<evidence type="ECO:0000313" key="14">
    <source>
        <dbReference type="EMBL" id="ORB50013.1"/>
    </source>
</evidence>
<dbReference type="Gene3D" id="3.30.70.870">
    <property type="entry name" value="Elongation Factor G (Translational Gtpase), domain 3"/>
    <property type="match status" value="1"/>
</dbReference>
<evidence type="ECO:0000259" key="13">
    <source>
        <dbReference type="PROSITE" id="PS51722"/>
    </source>
</evidence>
<comment type="function">
    <text evidence="9 12">Required for accurate and efficient protein synthesis under certain stress conditions. May act as a fidelity factor of the translation reaction, by catalyzing a one-codon backward translocation of tRNAs on improperly translocated ribosomes. Back-translocation proceeds from a post-translocation (POST) complex to a pre-translocation (PRE) complex, thus giving elongation factor G a second chance to translocate the tRNAs correctly. Binds to ribosomes in a GTP-dependent manner.</text>
</comment>
<dbReference type="AlphaFoldDB" id="A0A1X0IQH8"/>
<dbReference type="InterPro" id="IPR035647">
    <property type="entry name" value="EFG_III/V"/>
</dbReference>
<evidence type="ECO:0000256" key="12">
    <source>
        <dbReference type="HAMAP-Rule" id="MF_00071"/>
    </source>
</evidence>
<evidence type="ECO:0000256" key="5">
    <source>
        <dbReference type="ARBA" id="ARBA00022917"/>
    </source>
</evidence>
<dbReference type="GO" id="GO:0045727">
    <property type="term" value="P:positive regulation of translation"/>
    <property type="evidence" value="ECO:0007669"/>
    <property type="project" value="UniProtKB-UniRule"/>
</dbReference>
<dbReference type="SUPFAM" id="SSF54980">
    <property type="entry name" value="EF-G C-terminal domain-like"/>
    <property type="match status" value="2"/>
</dbReference>
<dbReference type="InterPro" id="IPR006297">
    <property type="entry name" value="EF-4"/>
</dbReference>
<evidence type="ECO:0000256" key="6">
    <source>
        <dbReference type="ARBA" id="ARBA00023134"/>
    </source>
</evidence>
<dbReference type="FunFam" id="3.30.70.240:FF:000011">
    <property type="entry name" value="Elongation factor 4"/>
    <property type="match status" value="1"/>
</dbReference>
<dbReference type="GO" id="GO:0043022">
    <property type="term" value="F:ribosome binding"/>
    <property type="evidence" value="ECO:0007669"/>
    <property type="project" value="UniProtKB-UniRule"/>
</dbReference>
<dbReference type="Gene3D" id="3.30.70.240">
    <property type="match status" value="1"/>
</dbReference>
<keyword evidence="6 12" id="KW-0342">GTP-binding</keyword>
<evidence type="ECO:0000256" key="7">
    <source>
        <dbReference type="ARBA" id="ARBA00023136"/>
    </source>
</evidence>
<name>A0A1X0IQH8_MYCRH</name>
<accession>A0A1X0IQH8</accession>
<dbReference type="GO" id="GO:0005886">
    <property type="term" value="C:plasma membrane"/>
    <property type="evidence" value="ECO:0007669"/>
    <property type="project" value="UniProtKB-SubCell"/>
</dbReference>
<dbReference type="InterPro" id="IPR000640">
    <property type="entry name" value="EFG_V-like"/>
</dbReference>
<evidence type="ECO:0000256" key="9">
    <source>
        <dbReference type="ARBA" id="ARBA00057626"/>
    </source>
</evidence>
<dbReference type="InterPro" id="IPR013842">
    <property type="entry name" value="LepA_CTD"/>
</dbReference>
<keyword evidence="15" id="KW-1185">Reference proteome</keyword>
<dbReference type="Proteomes" id="UP000192534">
    <property type="component" value="Unassembled WGS sequence"/>
</dbReference>
<evidence type="ECO:0000256" key="4">
    <source>
        <dbReference type="ARBA" id="ARBA00022801"/>
    </source>
</evidence>
<keyword evidence="3 12" id="KW-0547">Nucleotide-binding</keyword>
<dbReference type="FunFam" id="3.30.70.870:FF:000004">
    <property type="entry name" value="Translation factor GUF1, mitochondrial"/>
    <property type="match status" value="1"/>
</dbReference>
<dbReference type="Gene3D" id="3.30.70.2570">
    <property type="entry name" value="Elongation factor 4, C-terminal domain"/>
    <property type="match status" value="1"/>
</dbReference>
<dbReference type="Pfam" id="PF00009">
    <property type="entry name" value="GTP_EFTU"/>
    <property type="match status" value="1"/>
</dbReference>
<gene>
    <name evidence="12" type="primary">lepA</name>
    <name evidence="14" type="ORF">BST42_21565</name>
</gene>
<dbReference type="CDD" id="cd16260">
    <property type="entry name" value="EF4_III"/>
    <property type="match status" value="1"/>
</dbReference>
<reference evidence="14 15" key="1">
    <citation type="submission" date="2016-12" db="EMBL/GenBank/DDBJ databases">
        <title>The new phylogeny of genus Mycobacterium.</title>
        <authorList>
            <person name="Tortoli E."/>
            <person name="Trovato A."/>
            <person name="Cirillo D.M."/>
        </authorList>
    </citation>
    <scope>NUCLEOTIDE SEQUENCE [LARGE SCALE GENOMIC DNA]</scope>
    <source>
        <strain evidence="14 15">DSM 44223</strain>
    </source>
</reference>